<evidence type="ECO:0000313" key="4">
    <source>
        <dbReference type="Proteomes" id="UP001155586"/>
    </source>
</evidence>
<comment type="caution">
    <text evidence="3">The sequence shown here is derived from an EMBL/GenBank/DDBJ whole genome shotgun (WGS) entry which is preliminary data.</text>
</comment>
<accession>A0A9X3CIU5</accession>
<dbReference type="EMBL" id="JAKRRX010000294">
    <property type="protein sequence ID" value="MCW8336592.1"/>
    <property type="molecule type" value="Genomic_DNA"/>
</dbReference>
<feature type="signal peptide" evidence="2">
    <location>
        <begin position="1"/>
        <end position="20"/>
    </location>
</feature>
<dbReference type="RefSeq" id="WP_265689673.1">
    <property type="nucleotide sequence ID" value="NZ_JAKRRX010000294.1"/>
</dbReference>
<organism evidence="3 4">
    <name type="scientific">Vibrio paucivorans</name>
    <dbReference type="NCBI Taxonomy" id="2829489"/>
    <lineage>
        <taxon>Bacteria</taxon>
        <taxon>Pseudomonadati</taxon>
        <taxon>Pseudomonadota</taxon>
        <taxon>Gammaproteobacteria</taxon>
        <taxon>Vibrionales</taxon>
        <taxon>Vibrionaceae</taxon>
        <taxon>Vibrio</taxon>
    </lineage>
</organism>
<dbReference type="AlphaFoldDB" id="A0A9X3CIU5"/>
<sequence>MKRSGLWITLSLFILPTANASIKSDIEQQWRVANEVVNDESIKVTIQAADFNDDGALDYAVYSSYFCGSQGCIYDIYSKINGKYCQVGKYDLDIALFEYQGEFTQCSDNFLSVANQNRSPQEPKATENQQTHTSKADTTYSNTGLVSISLKTTYARDITLRQVPIPTLIIQAVTDSVTLQGVTINRGHCPTMSKTLDGRPLSFFPSSLQFGQKKAVGFRCSIEDVLEVKVHTNLGNESFEVTD</sequence>
<evidence type="ECO:0000256" key="2">
    <source>
        <dbReference type="SAM" id="SignalP"/>
    </source>
</evidence>
<name>A0A9X3CIU5_9VIBR</name>
<protein>
    <submittedName>
        <fullName evidence="3">Uncharacterized protein</fullName>
    </submittedName>
</protein>
<feature type="region of interest" description="Disordered" evidence="1">
    <location>
        <begin position="117"/>
        <end position="137"/>
    </location>
</feature>
<gene>
    <name evidence="3" type="ORF">MD483_22555</name>
</gene>
<keyword evidence="4" id="KW-1185">Reference proteome</keyword>
<keyword evidence="2" id="KW-0732">Signal</keyword>
<feature type="chain" id="PRO_5040896627" evidence="2">
    <location>
        <begin position="21"/>
        <end position="243"/>
    </location>
</feature>
<reference evidence="3" key="1">
    <citation type="submission" date="2022-02" db="EMBL/GenBank/DDBJ databases">
        <title>Vibrio sp. nov., a new bacterium isolated from Bohai sea, China.</title>
        <authorList>
            <person name="Yuan Y."/>
        </authorList>
    </citation>
    <scope>NUCLEOTIDE SEQUENCE</scope>
    <source>
        <strain evidence="3">DBSS07</strain>
    </source>
</reference>
<proteinExistence type="predicted"/>
<evidence type="ECO:0000256" key="1">
    <source>
        <dbReference type="SAM" id="MobiDB-lite"/>
    </source>
</evidence>
<evidence type="ECO:0000313" key="3">
    <source>
        <dbReference type="EMBL" id="MCW8336592.1"/>
    </source>
</evidence>
<dbReference type="Proteomes" id="UP001155586">
    <property type="component" value="Unassembled WGS sequence"/>
</dbReference>